<dbReference type="PANTHER" id="PTHR42781">
    <property type="entry name" value="SPERMIDINE/PUTRESCINE IMPORT ATP-BINDING PROTEIN POTA"/>
    <property type="match status" value="1"/>
</dbReference>
<sequence length="242" mass="26709">MSTILEVKNVEKTFNKGKVVALKDVSFSLSKGKIIAIVGESGSGKTTLIRLITGLEVLDVGTILLKEKVVSSNEVFVAPQLRNVGMVFQDYALFPHFSVADNIGYGISDISATDKKERIKEVLRLVGLSDKENCYPHELSGGQQQRVALARSLAPKPELLILDEPFSNLDVILRSQLRKDILAILKQTNTTAIFVTHDIKDAMAISDEIIVLKNGVILQQGITKQVFENPEDSYVKLLFENI</sequence>
<evidence type="ECO:0000256" key="4">
    <source>
        <dbReference type="ARBA" id="ARBA00022741"/>
    </source>
</evidence>
<dbReference type="FunFam" id="3.40.50.300:FF:000425">
    <property type="entry name" value="Probable ABC transporter, ATP-binding subunit"/>
    <property type="match status" value="1"/>
</dbReference>
<dbReference type="PROSITE" id="PS50893">
    <property type="entry name" value="ABC_TRANSPORTER_2"/>
    <property type="match status" value="1"/>
</dbReference>
<dbReference type="CDD" id="cd03259">
    <property type="entry name" value="ABC_Carb_Solutes_like"/>
    <property type="match status" value="1"/>
</dbReference>
<keyword evidence="7" id="KW-0406">Ion transport</keyword>
<organism evidence="10 11">
    <name type="scientific">Tenacibaculum piscium</name>
    <dbReference type="NCBI Taxonomy" id="1458515"/>
    <lineage>
        <taxon>Bacteria</taxon>
        <taxon>Pseudomonadati</taxon>
        <taxon>Bacteroidota</taxon>
        <taxon>Flavobacteriia</taxon>
        <taxon>Flavobacteriales</taxon>
        <taxon>Flavobacteriaceae</taxon>
        <taxon>Tenacibaculum</taxon>
    </lineage>
</organism>
<evidence type="ECO:0000313" key="11">
    <source>
        <dbReference type="Proteomes" id="UP000234211"/>
    </source>
</evidence>
<dbReference type="InterPro" id="IPR003439">
    <property type="entry name" value="ABC_transporter-like_ATP-bd"/>
</dbReference>
<gene>
    <name evidence="10" type="ORF">TNO020_20235</name>
</gene>
<evidence type="ECO:0000313" key="10">
    <source>
        <dbReference type="EMBL" id="SOS74555.1"/>
    </source>
</evidence>
<keyword evidence="6" id="KW-0408">Iron</keyword>
<dbReference type="GO" id="GO:0015697">
    <property type="term" value="P:quaternary ammonium group transport"/>
    <property type="evidence" value="ECO:0007669"/>
    <property type="project" value="UniProtKB-ARBA"/>
</dbReference>
<dbReference type="GO" id="GO:0005524">
    <property type="term" value="F:ATP binding"/>
    <property type="evidence" value="ECO:0007669"/>
    <property type="project" value="UniProtKB-KW"/>
</dbReference>
<dbReference type="AlphaFoldDB" id="A0A2H1YGE5"/>
<protein>
    <submittedName>
        <fullName evidence="10">ABC transporter</fullName>
    </submittedName>
</protein>
<dbReference type="InterPro" id="IPR003593">
    <property type="entry name" value="AAA+_ATPase"/>
</dbReference>
<dbReference type="InterPro" id="IPR050093">
    <property type="entry name" value="ABC_SmlMolc_Importer"/>
</dbReference>
<evidence type="ECO:0000256" key="3">
    <source>
        <dbReference type="ARBA" id="ARBA00022496"/>
    </source>
</evidence>
<dbReference type="SUPFAM" id="SSF52540">
    <property type="entry name" value="P-loop containing nucleoside triphosphate hydrolases"/>
    <property type="match status" value="1"/>
</dbReference>
<keyword evidence="3" id="KW-0410">Iron transport</keyword>
<dbReference type="EMBL" id="OENF01000012">
    <property type="protein sequence ID" value="SOS74555.1"/>
    <property type="molecule type" value="Genomic_DNA"/>
</dbReference>
<dbReference type="RefSeq" id="WP_101917027.1">
    <property type="nucleotide sequence ID" value="NZ_OENF01000012.1"/>
</dbReference>
<dbReference type="GO" id="GO:0016020">
    <property type="term" value="C:membrane"/>
    <property type="evidence" value="ECO:0007669"/>
    <property type="project" value="InterPro"/>
</dbReference>
<dbReference type="InterPro" id="IPR015853">
    <property type="entry name" value="ABC_transpr_FbpC"/>
</dbReference>
<dbReference type="GO" id="GO:0015408">
    <property type="term" value="F:ABC-type ferric iron transporter activity"/>
    <property type="evidence" value="ECO:0007669"/>
    <property type="project" value="InterPro"/>
</dbReference>
<dbReference type="OrthoDB" id="9802264at2"/>
<evidence type="ECO:0000256" key="2">
    <source>
        <dbReference type="ARBA" id="ARBA00022475"/>
    </source>
</evidence>
<keyword evidence="11" id="KW-1185">Reference proteome</keyword>
<dbReference type="Gene3D" id="3.40.50.300">
    <property type="entry name" value="P-loop containing nucleotide triphosphate hydrolases"/>
    <property type="match status" value="1"/>
</dbReference>
<evidence type="ECO:0000259" key="9">
    <source>
        <dbReference type="PROSITE" id="PS50893"/>
    </source>
</evidence>
<dbReference type="Proteomes" id="UP000234211">
    <property type="component" value="Unassembled WGS sequence"/>
</dbReference>
<evidence type="ECO:0000256" key="5">
    <source>
        <dbReference type="ARBA" id="ARBA00022840"/>
    </source>
</evidence>
<dbReference type="PROSITE" id="PS00211">
    <property type="entry name" value="ABC_TRANSPORTER_1"/>
    <property type="match status" value="1"/>
</dbReference>
<dbReference type="Pfam" id="PF00005">
    <property type="entry name" value="ABC_tran"/>
    <property type="match status" value="1"/>
</dbReference>
<keyword evidence="8" id="KW-0472">Membrane</keyword>
<keyword evidence="5" id="KW-0067">ATP-binding</keyword>
<keyword evidence="1" id="KW-0813">Transport</keyword>
<keyword evidence="2" id="KW-1003">Cell membrane</keyword>
<evidence type="ECO:0000256" key="6">
    <source>
        <dbReference type="ARBA" id="ARBA00023004"/>
    </source>
</evidence>
<evidence type="ECO:0000256" key="1">
    <source>
        <dbReference type="ARBA" id="ARBA00022448"/>
    </source>
</evidence>
<dbReference type="GO" id="GO:0016887">
    <property type="term" value="F:ATP hydrolysis activity"/>
    <property type="evidence" value="ECO:0007669"/>
    <property type="project" value="InterPro"/>
</dbReference>
<dbReference type="SMART" id="SM00382">
    <property type="entry name" value="AAA"/>
    <property type="match status" value="1"/>
</dbReference>
<proteinExistence type="predicted"/>
<evidence type="ECO:0000256" key="8">
    <source>
        <dbReference type="ARBA" id="ARBA00023136"/>
    </source>
</evidence>
<accession>A0A2H1YGE5</accession>
<evidence type="ECO:0000256" key="7">
    <source>
        <dbReference type="ARBA" id="ARBA00023065"/>
    </source>
</evidence>
<name>A0A2H1YGE5_9FLAO</name>
<dbReference type="InterPro" id="IPR017871">
    <property type="entry name" value="ABC_transporter-like_CS"/>
</dbReference>
<dbReference type="InterPro" id="IPR027417">
    <property type="entry name" value="P-loop_NTPase"/>
</dbReference>
<dbReference type="PANTHER" id="PTHR42781:SF4">
    <property type="entry name" value="SPERMIDINE_PUTRESCINE IMPORT ATP-BINDING PROTEIN POTA"/>
    <property type="match status" value="1"/>
</dbReference>
<reference evidence="11" key="1">
    <citation type="submission" date="2017-11" db="EMBL/GenBank/DDBJ databases">
        <authorList>
            <person name="Duchaud E."/>
        </authorList>
    </citation>
    <scope>NUCLEOTIDE SEQUENCE [LARGE SCALE GENOMIC DNA]</scope>
    <source>
        <strain evidence="11">Tenacibaculum sp. TNO020</strain>
    </source>
</reference>
<feature type="domain" description="ABC transporter" evidence="9">
    <location>
        <begin position="5"/>
        <end position="239"/>
    </location>
</feature>
<keyword evidence="4" id="KW-0547">Nucleotide-binding</keyword>